<dbReference type="EMBL" id="JTDF01000591">
    <property type="protein sequence ID" value="KAF8571320.1"/>
    <property type="molecule type" value="Genomic_DNA"/>
</dbReference>
<keyword evidence="1" id="KW-0472">Membrane</keyword>
<name>A0A8T0DUT2_9TREM</name>
<gene>
    <name evidence="2" type="ORF">P879_00750</name>
</gene>
<feature type="transmembrane region" description="Helical" evidence="1">
    <location>
        <begin position="12"/>
        <end position="32"/>
    </location>
</feature>
<proteinExistence type="predicted"/>
<evidence type="ECO:0000313" key="2">
    <source>
        <dbReference type="EMBL" id="KAF8571320.1"/>
    </source>
</evidence>
<keyword evidence="1" id="KW-1133">Transmembrane helix</keyword>
<keyword evidence="1" id="KW-0812">Transmembrane</keyword>
<comment type="caution">
    <text evidence="2">The sequence shown here is derived from an EMBL/GenBank/DDBJ whole genome shotgun (WGS) entry which is preliminary data.</text>
</comment>
<sequence length="948" mass="107147">MVGTVGFSAIPSVFPFLWAFLTLLIILLIVYITPKIIESLLSKYISKYLPCDLTVNCFGFLYARGVTINFFNGEIIFVNIICVTSSIWNPSANSLCAIFFDCVEFHTTHEGLYGLLKAVQRKNESAVARHIRQSTRNPYLRNVVFKTVRFISITVHSIRIGLWPSSQLADEQLIHRLDPNAVRPLGRCRKRAVSPGVSGKEEEDESTLHFADRSDIYYFNWATDSRLATTLCISTTVVTFYSESDFFSECEATLPFKTGPVSMHPTSGVLFGHLGFQTIFDLVFEYHAEKPTDSFRDITHMDRHRDWQLNSVCLKVFGFRAALMEEVIEILNQSLLVRGYASSLPNSSLAIIAKQNSPFSRRTLMLTDRVQRLSYGGTTDDRHSDTVRGSRDYYPSHHPPYGLPTHLCVSFLPREVLSSARSQPEQLKIGFLFELIRLTFRRSVQVKFRSLRASMDLSTTGTTGDTFPETPAPLLRLFQPVSGGSTPGLSFLRGCRRITNSRLRFAPCQVTGFRSSPAPLSYADWPEQESPLTADEFTKLDSMSFIGRFSLRQLHITSGWNPEKNCCVLDLNMGSLFVELQIRQYSCILSIAVNTWRTIYVHNPEEAEFYSQLIQIIRLTCALFSKQRREGITTWRSKWQTESSWYTTDLVSPRSSVRSSLTYGLNSVTPIRRLKSFEVSSNSSSRNFAKTLTTFELGQRRLSVCLKLEECANRMETTHSTQWGSPLNDTLDSAVTKLPPILFVLVPSSTSPGLQLGLEGLSVLAEHDPFGNGVIGIMEMLLRAECKLHLAGLYLGLSTTFPTQPEWSWSDAQIESSSCLLMLRSRPELLGSVSLGLPVKGQHCFGHLLSLIHLGVQSYNRHVEYHLQGIQFEWPSGDVLRLYEALPRLLDGWSSLSHLDTVPFTVQTNTRVSIFNAHDYLKWFVKLTGHLEDINWFLISRNEGQSSE</sequence>
<evidence type="ECO:0000313" key="3">
    <source>
        <dbReference type="Proteomes" id="UP000699462"/>
    </source>
</evidence>
<dbReference type="AlphaFoldDB" id="A0A8T0DUT2"/>
<evidence type="ECO:0000256" key="1">
    <source>
        <dbReference type="SAM" id="Phobius"/>
    </source>
</evidence>
<keyword evidence="3" id="KW-1185">Reference proteome</keyword>
<dbReference type="OrthoDB" id="1562405at2759"/>
<protein>
    <submittedName>
        <fullName evidence="2">Uncharacterized protein</fullName>
    </submittedName>
</protein>
<reference evidence="2 3" key="1">
    <citation type="submission" date="2019-07" db="EMBL/GenBank/DDBJ databases">
        <title>Annotation for the trematode Paragonimus westermani.</title>
        <authorList>
            <person name="Choi Y.-J."/>
        </authorList>
    </citation>
    <scope>NUCLEOTIDE SEQUENCE [LARGE SCALE GENOMIC DNA]</scope>
    <source>
        <strain evidence="2">180907_Pwestermani</strain>
    </source>
</reference>
<dbReference type="Proteomes" id="UP000699462">
    <property type="component" value="Unassembled WGS sequence"/>
</dbReference>
<organism evidence="2 3">
    <name type="scientific">Paragonimus westermani</name>
    <dbReference type="NCBI Taxonomy" id="34504"/>
    <lineage>
        <taxon>Eukaryota</taxon>
        <taxon>Metazoa</taxon>
        <taxon>Spiralia</taxon>
        <taxon>Lophotrochozoa</taxon>
        <taxon>Platyhelminthes</taxon>
        <taxon>Trematoda</taxon>
        <taxon>Digenea</taxon>
        <taxon>Plagiorchiida</taxon>
        <taxon>Troglotremata</taxon>
        <taxon>Troglotrematidae</taxon>
        <taxon>Paragonimus</taxon>
    </lineage>
</organism>
<accession>A0A8T0DUT2</accession>